<sequence>MDNLDLDINNYSIKDIEKFFRFSTKTKYTAKDIELREYQIREQLLNSGHINKRFKRDLIEFLTLAKNWLIFVKCNPSENPTTIPKNYKLDNVDTPVSKEAVPRTDELINRPDTQFVHANNSDFFPGSMNPLSTRIITKCLNIDTRFRENLYTTQSSDFTLHLPTKFNKVVSMQLASVEIPVAFYGISSAYGNHYLYLKVHYNSFDNTGEKLTDEKVFTIPDGNFTAGDFIDKINQALVPTNIDGTLTYPNSVFSYLKFEIDVNSNGSGTGKAKILPDGNYANFITEVIMDFSKDINGNPDTTDLKTKIGWNLGFYKHRYSGSTQYIADTIIEPATIRYIYLAIDDFQNSSNNHFISVFNKSILSPNILARISIKGSYFTLLMESDYSIVSEPRKYFGPVDIQKLRIRLFDEHGRILQMNNSNFSFCLNLKMLYDL</sequence>
<dbReference type="AlphaFoldDB" id="A0A6C0KHP0"/>
<name>A0A6C0KHP0_9ZZZZ</name>
<organism evidence="1">
    <name type="scientific">viral metagenome</name>
    <dbReference type="NCBI Taxonomy" id="1070528"/>
    <lineage>
        <taxon>unclassified sequences</taxon>
        <taxon>metagenomes</taxon>
        <taxon>organismal metagenomes</taxon>
    </lineage>
</organism>
<protein>
    <submittedName>
        <fullName evidence="1">Uncharacterized protein</fullName>
    </submittedName>
</protein>
<reference evidence="1" key="1">
    <citation type="journal article" date="2020" name="Nature">
        <title>Giant virus diversity and host interactions through global metagenomics.</title>
        <authorList>
            <person name="Schulz F."/>
            <person name="Roux S."/>
            <person name="Paez-Espino D."/>
            <person name="Jungbluth S."/>
            <person name="Walsh D.A."/>
            <person name="Denef V.J."/>
            <person name="McMahon K.D."/>
            <person name="Konstantinidis K.T."/>
            <person name="Eloe-Fadrosh E.A."/>
            <person name="Kyrpides N.C."/>
            <person name="Woyke T."/>
        </authorList>
    </citation>
    <scope>NUCLEOTIDE SEQUENCE</scope>
    <source>
        <strain evidence="1">GVMAG-S-3300012000-53</strain>
    </source>
</reference>
<evidence type="ECO:0000313" key="1">
    <source>
        <dbReference type="EMBL" id="QHU16843.1"/>
    </source>
</evidence>
<accession>A0A6C0KHP0</accession>
<dbReference type="EMBL" id="MN740891">
    <property type="protein sequence ID" value="QHU16843.1"/>
    <property type="molecule type" value="Genomic_DNA"/>
</dbReference>
<proteinExistence type="predicted"/>